<dbReference type="Pfam" id="PF07963">
    <property type="entry name" value="N_methyl"/>
    <property type="match status" value="1"/>
</dbReference>
<evidence type="ECO:0000313" key="3">
    <source>
        <dbReference type="EMBL" id="MDQ8194790.1"/>
    </source>
</evidence>
<accession>A0ABU1AJ19</accession>
<keyword evidence="2" id="KW-0472">Membrane</keyword>
<dbReference type="InterPro" id="IPR000983">
    <property type="entry name" value="Bac_GSPG_pilin"/>
</dbReference>
<organism evidence="3 4">
    <name type="scientific">Thalassobacterium sedimentorum</name>
    <dbReference type="NCBI Taxonomy" id="3041258"/>
    <lineage>
        <taxon>Bacteria</taxon>
        <taxon>Pseudomonadati</taxon>
        <taxon>Verrucomicrobiota</taxon>
        <taxon>Opitutia</taxon>
        <taxon>Puniceicoccales</taxon>
        <taxon>Coraliomargaritaceae</taxon>
        <taxon>Thalassobacterium</taxon>
    </lineage>
</organism>
<keyword evidence="2" id="KW-0812">Transmembrane</keyword>
<protein>
    <submittedName>
        <fullName evidence="3">Type II secretion system protein</fullName>
    </submittedName>
</protein>
<keyword evidence="4" id="KW-1185">Reference proteome</keyword>
<dbReference type="RefSeq" id="WP_308985256.1">
    <property type="nucleotide sequence ID" value="NZ_JARXIC010000014.1"/>
</dbReference>
<keyword evidence="1" id="KW-0488">Methylation</keyword>
<gene>
    <name evidence="3" type="ORF">QEH59_10160</name>
</gene>
<dbReference type="InterPro" id="IPR045584">
    <property type="entry name" value="Pilin-like"/>
</dbReference>
<reference evidence="3 4" key="1">
    <citation type="submission" date="2023-04" db="EMBL/GenBank/DDBJ databases">
        <title>A novel bacteria isolated from coastal sediment.</title>
        <authorList>
            <person name="Liu X.-J."/>
            <person name="Du Z.-J."/>
        </authorList>
    </citation>
    <scope>NUCLEOTIDE SEQUENCE [LARGE SCALE GENOMIC DNA]</scope>
    <source>
        <strain evidence="3 4">SDUM461004</strain>
    </source>
</reference>
<dbReference type="PROSITE" id="PS00409">
    <property type="entry name" value="PROKAR_NTER_METHYL"/>
    <property type="match status" value="1"/>
</dbReference>
<evidence type="ECO:0000256" key="1">
    <source>
        <dbReference type="ARBA" id="ARBA00022481"/>
    </source>
</evidence>
<comment type="caution">
    <text evidence="3">The sequence shown here is derived from an EMBL/GenBank/DDBJ whole genome shotgun (WGS) entry which is preliminary data.</text>
</comment>
<name>A0ABU1AJ19_9BACT</name>
<sequence length="221" mass="24423">MMILCDRKKYSRRGFTLIELLVVIAVIAVLAAILLAVIGPARERVDLAKCANSLRSLYVTNGVYMLDNRSQYPPVHAKDHALTYWRRSFLQYEGLPSDSAKYLAAMSKTSFVCPSVGDFLAESDLPDTFISYAINDYLHQLNSVNVRDPAKCLFAMDAGIRAGNLPTESVTPALLRRIGNNYHNDSVNLIFADGHVELFGDVTLLTSASYNVGGSKDIWTP</sequence>
<dbReference type="NCBIfam" id="TIGR02532">
    <property type="entry name" value="IV_pilin_GFxxxE"/>
    <property type="match status" value="1"/>
</dbReference>
<dbReference type="PRINTS" id="PR00813">
    <property type="entry name" value="BCTERIALGSPG"/>
</dbReference>
<dbReference type="Gene3D" id="3.30.700.10">
    <property type="entry name" value="Glycoprotein, Type 4 Pilin"/>
    <property type="match status" value="1"/>
</dbReference>
<evidence type="ECO:0000313" key="4">
    <source>
        <dbReference type="Proteomes" id="UP001243717"/>
    </source>
</evidence>
<dbReference type="Proteomes" id="UP001243717">
    <property type="component" value="Unassembled WGS sequence"/>
</dbReference>
<feature type="transmembrane region" description="Helical" evidence="2">
    <location>
        <begin position="20"/>
        <end position="41"/>
    </location>
</feature>
<dbReference type="SUPFAM" id="SSF54523">
    <property type="entry name" value="Pili subunits"/>
    <property type="match status" value="1"/>
</dbReference>
<dbReference type="EMBL" id="JARXIC010000014">
    <property type="protein sequence ID" value="MDQ8194790.1"/>
    <property type="molecule type" value="Genomic_DNA"/>
</dbReference>
<keyword evidence="2" id="KW-1133">Transmembrane helix</keyword>
<evidence type="ECO:0000256" key="2">
    <source>
        <dbReference type="SAM" id="Phobius"/>
    </source>
</evidence>
<proteinExistence type="predicted"/>
<dbReference type="InterPro" id="IPR012902">
    <property type="entry name" value="N_methyl_site"/>
</dbReference>
<dbReference type="PANTHER" id="PTHR30093">
    <property type="entry name" value="GENERAL SECRETION PATHWAY PROTEIN G"/>
    <property type="match status" value="1"/>
</dbReference>